<proteinExistence type="inferred from homology"/>
<evidence type="ECO:0000256" key="2">
    <source>
        <dbReference type="ARBA" id="ARBA00023315"/>
    </source>
</evidence>
<dbReference type="EMBL" id="NFLJ01000001">
    <property type="protein sequence ID" value="OUQ36635.1"/>
    <property type="molecule type" value="Genomic_DNA"/>
</dbReference>
<dbReference type="SUPFAM" id="SSF55729">
    <property type="entry name" value="Acyl-CoA N-acyltransferases (Nat)"/>
    <property type="match status" value="1"/>
</dbReference>
<evidence type="ECO:0000313" key="6">
    <source>
        <dbReference type="Proteomes" id="UP000195305"/>
    </source>
</evidence>
<dbReference type="PROSITE" id="PS51186">
    <property type="entry name" value="GNAT"/>
    <property type="match status" value="1"/>
</dbReference>
<comment type="caution">
    <text evidence="5">The sequence shown here is derived from an EMBL/GenBank/DDBJ whole genome shotgun (WGS) entry which is preliminary data.</text>
</comment>
<sequence length="167" mass="19759">MKCIIRKWKREDAEDLYQNINDLRILNNLTDRIPYPYHLKDAYDYIEAMLSADENKIFAFAIEYEGKVVGSISILRQDDIYRRSGEIGYYLGYKYWGKGIMSEAVKQTCQYVFEHSDIERIFAAPFDYNPASQRVLEKCGFEREGILRKNGFKNGEFHDMIMYSLIK</sequence>
<dbReference type="InterPro" id="IPR051531">
    <property type="entry name" value="N-acetyltransferase"/>
</dbReference>
<dbReference type="GO" id="GO:0016747">
    <property type="term" value="F:acyltransferase activity, transferring groups other than amino-acyl groups"/>
    <property type="evidence" value="ECO:0007669"/>
    <property type="project" value="InterPro"/>
</dbReference>
<keyword evidence="6" id="KW-1185">Reference proteome</keyword>
<feature type="domain" description="N-acetyltransferase" evidence="4">
    <location>
        <begin position="3"/>
        <end position="167"/>
    </location>
</feature>
<name>A0A1Y4T3A7_9FIRM</name>
<dbReference type="InterPro" id="IPR016181">
    <property type="entry name" value="Acyl_CoA_acyltransferase"/>
</dbReference>
<organism evidence="5 6">
    <name type="scientific">Massilimicrobiota timonensis</name>
    <dbReference type="NCBI Taxonomy" id="1776392"/>
    <lineage>
        <taxon>Bacteria</taxon>
        <taxon>Bacillati</taxon>
        <taxon>Bacillota</taxon>
        <taxon>Erysipelotrichia</taxon>
        <taxon>Erysipelotrichales</taxon>
        <taxon>Erysipelotrichaceae</taxon>
        <taxon>Massilimicrobiota</taxon>
    </lineage>
</organism>
<dbReference type="InterPro" id="IPR000182">
    <property type="entry name" value="GNAT_dom"/>
</dbReference>
<dbReference type="OrthoDB" id="9785602at2"/>
<keyword evidence="2" id="KW-0012">Acyltransferase</keyword>
<accession>A0A1Y4T3A7</accession>
<evidence type="ECO:0000256" key="1">
    <source>
        <dbReference type="ARBA" id="ARBA00022679"/>
    </source>
</evidence>
<protein>
    <submittedName>
        <fullName evidence="5">GNAT family N-acetyltransferase</fullName>
    </submittedName>
</protein>
<dbReference type="PANTHER" id="PTHR43792:SF8">
    <property type="entry name" value="[RIBOSOMAL PROTEIN US5]-ALANINE N-ACETYLTRANSFERASE"/>
    <property type="match status" value="1"/>
</dbReference>
<dbReference type="CDD" id="cd04301">
    <property type="entry name" value="NAT_SF"/>
    <property type="match status" value="1"/>
</dbReference>
<dbReference type="PANTHER" id="PTHR43792">
    <property type="entry name" value="GNAT FAMILY, PUTATIVE (AFU_ORTHOLOGUE AFUA_3G00765)-RELATED-RELATED"/>
    <property type="match status" value="1"/>
</dbReference>
<dbReference type="RefSeq" id="WP_087356850.1">
    <property type="nucleotide sequence ID" value="NZ_NFLJ01000001.1"/>
</dbReference>
<reference evidence="5 6" key="1">
    <citation type="journal article" date="2018" name="BMC Genomics">
        <title>Whole genome sequencing and function prediction of 133 gut anaerobes isolated from chicken caecum in pure cultures.</title>
        <authorList>
            <person name="Medvecky M."/>
            <person name="Cejkova D."/>
            <person name="Polansky O."/>
            <person name="Karasova D."/>
            <person name="Kubasova T."/>
            <person name="Cizek A."/>
            <person name="Rychlik I."/>
        </authorList>
    </citation>
    <scope>NUCLEOTIDE SEQUENCE [LARGE SCALE GENOMIC DNA]</scope>
    <source>
        <strain evidence="5 6">An13</strain>
    </source>
</reference>
<dbReference type="Proteomes" id="UP000195305">
    <property type="component" value="Unassembled WGS sequence"/>
</dbReference>
<gene>
    <name evidence="5" type="ORF">B5E75_00420</name>
</gene>
<evidence type="ECO:0000256" key="3">
    <source>
        <dbReference type="ARBA" id="ARBA00038502"/>
    </source>
</evidence>
<dbReference type="Pfam" id="PF13302">
    <property type="entry name" value="Acetyltransf_3"/>
    <property type="match status" value="1"/>
</dbReference>
<dbReference type="Gene3D" id="3.40.630.30">
    <property type="match status" value="1"/>
</dbReference>
<dbReference type="AlphaFoldDB" id="A0A1Y4T3A7"/>
<comment type="similarity">
    <text evidence="3">Belongs to the acetyltransferase family. RimJ subfamily.</text>
</comment>
<evidence type="ECO:0000259" key="4">
    <source>
        <dbReference type="PROSITE" id="PS51186"/>
    </source>
</evidence>
<keyword evidence="1 5" id="KW-0808">Transferase</keyword>
<evidence type="ECO:0000313" key="5">
    <source>
        <dbReference type="EMBL" id="OUQ36635.1"/>
    </source>
</evidence>